<dbReference type="InterPro" id="IPR048110">
    <property type="entry name" value="SA1362/YqhP-like"/>
</dbReference>
<keyword evidence="4" id="KW-1185">Reference proteome</keyword>
<feature type="compositionally biased region" description="Low complexity" evidence="1">
    <location>
        <begin position="85"/>
        <end position="96"/>
    </location>
</feature>
<dbReference type="NCBIfam" id="NF041554">
    <property type="entry name" value="SA1362_fam"/>
    <property type="match status" value="1"/>
</dbReference>
<evidence type="ECO:0000313" key="4">
    <source>
        <dbReference type="Proteomes" id="UP000233375"/>
    </source>
</evidence>
<feature type="compositionally biased region" description="Basic residues" evidence="1">
    <location>
        <begin position="117"/>
        <end position="126"/>
    </location>
</feature>
<dbReference type="Proteomes" id="UP000233375">
    <property type="component" value="Unassembled WGS sequence"/>
</dbReference>
<evidence type="ECO:0000256" key="1">
    <source>
        <dbReference type="SAM" id="MobiDB-lite"/>
    </source>
</evidence>
<dbReference type="OrthoDB" id="2989424at2"/>
<keyword evidence="2" id="KW-1133">Transmembrane helix</keyword>
<organism evidence="3 4">
    <name type="scientific">Niallia nealsonii</name>
    <dbReference type="NCBI Taxonomy" id="115979"/>
    <lineage>
        <taxon>Bacteria</taxon>
        <taxon>Bacillati</taxon>
        <taxon>Bacillota</taxon>
        <taxon>Bacilli</taxon>
        <taxon>Bacillales</taxon>
        <taxon>Bacillaceae</taxon>
        <taxon>Niallia</taxon>
    </lineage>
</organism>
<feature type="transmembrane region" description="Helical" evidence="2">
    <location>
        <begin position="7"/>
        <end position="26"/>
    </location>
</feature>
<dbReference type="EMBL" id="PISE01000001">
    <property type="protein sequence ID" value="PKG25696.1"/>
    <property type="molecule type" value="Genomic_DNA"/>
</dbReference>
<comment type="caution">
    <text evidence="3">The sequence shown here is derived from an EMBL/GenBank/DDBJ whole genome shotgun (WGS) entry which is preliminary data.</text>
</comment>
<reference evidence="3 4" key="1">
    <citation type="journal article" date="2003" name="Int. J. Syst. Evol. Microbiol.">
        <title>Bacillus nealsonii sp. nov., isolated from a spacecraft-assembly facility, whose spores are gamma-radiation resistant.</title>
        <authorList>
            <person name="Venkateswaran K."/>
            <person name="Kempf M."/>
            <person name="Chen F."/>
            <person name="Satomi M."/>
            <person name="Nicholson W."/>
            <person name="Kern R."/>
        </authorList>
    </citation>
    <scope>NUCLEOTIDE SEQUENCE [LARGE SCALE GENOMIC DNA]</scope>
    <source>
        <strain evidence="3 4">FO-92</strain>
    </source>
</reference>
<proteinExistence type="predicted"/>
<accession>A0A2N0Z844</accession>
<name>A0A2N0Z844_9BACI</name>
<protein>
    <recommendedName>
        <fullName evidence="5">YqhP</fullName>
    </recommendedName>
</protein>
<keyword evidence="2" id="KW-0812">Transmembrane</keyword>
<gene>
    <name evidence="3" type="ORF">CWS01_00250</name>
</gene>
<keyword evidence="2" id="KW-0472">Membrane</keyword>
<sequence>MKNRISIAVISFVILFASIGLVSRLITDPIGFVKNIAVLLVVGVLIWFIAQRLYKSSPQKKEQKAFIKAAKKSKKRLNFKEKSSNKPASLKSNSSLKAKKFKRSTTSAHLTVIEGKKGKKKNRASL</sequence>
<feature type="region of interest" description="Disordered" evidence="1">
    <location>
        <begin position="77"/>
        <end position="126"/>
    </location>
</feature>
<dbReference type="AlphaFoldDB" id="A0A2N0Z844"/>
<feature type="transmembrane region" description="Helical" evidence="2">
    <location>
        <begin position="32"/>
        <end position="50"/>
    </location>
</feature>
<evidence type="ECO:0000256" key="2">
    <source>
        <dbReference type="SAM" id="Phobius"/>
    </source>
</evidence>
<evidence type="ECO:0000313" key="3">
    <source>
        <dbReference type="EMBL" id="PKG25696.1"/>
    </source>
</evidence>
<evidence type="ECO:0008006" key="5">
    <source>
        <dbReference type="Google" id="ProtNLM"/>
    </source>
</evidence>